<comment type="caution">
    <text evidence="4">The sequence shown here is derived from an EMBL/GenBank/DDBJ whole genome shotgun (WGS) entry which is preliminary data.</text>
</comment>
<feature type="domain" description="Tim44-like" evidence="3">
    <location>
        <begin position="244"/>
        <end position="377"/>
    </location>
</feature>
<name>A0A7J0BUV7_9BACT</name>
<dbReference type="PANTHER" id="PTHR41542:SF1">
    <property type="entry name" value="BLL5807 PROTEIN"/>
    <property type="match status" value="1"/>
</dbReference>
<dbReference type="SMART" id="SM00978">
    <property type="entry name" value="Tim44"/>
    <property type="match status" value="1"/>
</dbReference>
<dbReference type="InterPro" id="IPR007379">
    <property type="entry name" value="Tim44-like_dom"/>
</dbReference>
<dbReference type="SUPFAM" id="SSF54427">
    <property type="entry name" value="NTF2-like"/>
    <property type="match status" value="1"/>
</dbReference>
<dbReference type="Pfam" id="PF04280">
    <property type="entry name" value="Tim44"/>
    <property type="match status" value="1"/>
</dbReference>
<dbReference type="AlphaFoldDB" id="A0A7J0BUV7"/>
<dbReference type="Gene3D" id="3.10.450.240">
    <property type="match status" value="1"/>
</dbReference>
<dbReference type="InterPro" id="IPR032710">
    <property type="entry name" value="NTF2-like_dom_sf"/>
</dbReference>
<feature type="region of interest" description="Disordered" evidence="1">
    <location>
        <begin position="213"/>
        <end position="257"/>
    </location>
</feature>
<dbReference type="Proteomes" id="UP000503820">
    <property type="component" value="Unassembled WGS sequence"/>
</dbReference>
<feature type="region of interest" description="Disordered" evidence="1">
    <location>
        <begin position="155"/>
        <end position="197"/>
    </location>
</feature>
<feature type="region of interest" description="Disordered" evidence="1">
    <location>
        <begin position="73"/>
        <end position="103"/>
    </location>
</feature>
<dbReference type="EMBL" id="BLVP01000008">
    <property type="protein sequence ID" value="GFM36955.1"/>
    <property type="molecule type" value="Genomic_DNA"/>
</dbReference>
<dbReference type="PANTHER" id="PTHR41542">
    <property type="entry name" value="BLL5807 PROTEIN"/>
    <property type="match status" value="1"/>
</dbReference>
<organism evidence="4 5">
    <name type="scientific">Desulfovibrio psychrotolerans</name>
    <dbReference type="NCBI Taxonomy" id="415242"/>
    <lineage>
        <taxon>Bacteria</taxon>
        <taxon>Pseudomonadati</taxon>
        <taxon>Thermodesulfobacteriota</taxon>
        <taxon>Desulfovibrionia</taxon>
        <taxon>Desulfovibrionales</taxon>
        <taxon>Desulfovibrionaceae</taxon>
        <taxon>Desulfovibrio</taxon>
    </lineage>
</organism>
<keyword evidence="2" id="KW-1133">Transmembrane helix</keyword>
<keyword evidence="2" id="KW-0472">Membrane</keyword>
<keyword evidence="5" id="KW-1185">Reference proteome</keyword>
<feature type="transmembrane region" description="Helical" evidence="2">
    <location>
        <begin position="40"/>
        <end position="60"/>
    </location>
</feature>
<sequence>MGCHVQLPVHGLDSVPHMRAQKDMQSITSPFRTGSGRCPLCLVAAGIIVLCLASAQAFAYDVRSGHVGTEAGAHSAAESAGTPASMASMDGRSDSEGGTAPRRGLVDGLLSGTLIGSLLTGSPFTGVGVADILLIVLLFVLGRRFLRIRTLPRDNEQPRAKGRPDNVTPFPRQSEDSPRDRHTPVSPDIPEDEPNPHLHARAADMWAHLKGNDEQGRTQQAPRKRSEGMLDAPPAQKEDRPLTARDAYRSPSEANLPPDFDAADFLKGAKMVFARLQHSWDARDMDDIAQFTTPEVHEEIRIQAEQDPAPSSSELLLVNARLMEVKQDENGLLATVFFDVLMRENVDGASTEQVREIWHFLKSAEYDGMWRLDGIEQVSS</sequence>
<accession>A0A7J0BUV7</accession>
<feature type="compositionally biased region" description="Basic and acidic residues" evidence="1">
    <location>
        <begin position="173"/>
        <end position="183"/>
    </location>
</feature>
<reference evidence="4 5" key="1">
    <citation type="submission" date="2020-05" db="EMBL/GenBank/DDBJ databases">
        <title>Draft genome sequence of Desulfovibrio psychrotolerans JS1T.</title>
        <authorList>
            <person name="Ueno A."/>
            <person name="Tamazawa S."/>
            <person name="Tamamura S."/>
            <person name="Murakami T."/>
            <person name="Kiyama T."/>
            <person name="Inomata H."/>
            <person name="Amano Y."/>
            <person name="Miyakawa K."/>
            <person name="Tamaki H."/>
            <person name="Naganuma T."/>
            <person name="Kaneko K."/>
        </authorList>
    </citation>
    <scope>NUCLEOTIDE SEQUENCE [LARGE SCALE GENOMIC DNA]</scope>
    <source>
        <strain evidence="4 5">JS1</strain>
    </source>
</reference>
<keyword evidence="2" id="KW-0812">Transmembrane</keyword>
<evidence type="ECO:0000313" key="5">
    <source>
        <dbReference type="Proteomes" id="UP000503820"/>
    </source>
</evidence>
<feature type="compositionally biased region" description="Basic and acidic residues" evidence="1">
    <location>
        <begin position="236"/>
        <end position="248"/>
    </location>
</feature>
<gene>
    <name evidence="4" type="ORF">DSM19430T_16390</name>
</gene>
<proteinExistence type="predicted"/>
<protein>
    <recommendedName>
        <fullName evidence="3">Tim44-like domain-containing protein</fullName>
    </recommendedName>
</protein>
<evidence type="ECO:0000313" key="4">
    <source>
        <dbReference type="EMBL" id="GFM36955.1"/>
    </source>
</evidence>
<feature type="compositionally biased region" description="Basic and acidic residues" evidence="1">
    <location>
        <begin position="155"/>
        <end position="164"/>
    </location>
</feature>
<evidence type="ECO:0000256" key="2">
    <source>
        <dbReference type="SAM" id="Phobius"/>
    </source>
</evidence>
<feature type="transmembrane region" description="Helical" evidence="2">
    <location>
        <begin position="114"/>
        <end position="141"/>
    </location>
</feature>
<evidence type="ECO:0000259" key="3">
    <source>
        <dbReference type="SMART" id="SM00978"/>
    </source>
</evidence>
<feature type="compositionally biased region" description="Low complexity" evidence="1">
    <location>
        <begin position="73"/>
        <end position="82"/>
    </location>
</feature>
<evidence type="ECO:0000256" key="1">
    <source>
        <dbReference type="SAM" id="MobiDB-lite"/>
    </source>
</evidence>